<name>A0ACA9Y8H6_9ASCO</name>
<dbReference type="EMBL" id="CALSDN010000005">
    <property type="protein sequence ID" value="CAH6721323.1"/>
    <property type="molecule type" value="Genomic_DNA"/>
</dbReference>
<dbReference type="Proteomes" id="UP001152531">
    <property type="component" value="Unassembled WGS sequence"/>
</dbReference>
<proteinExistence type="predicted"/>
<protein>
    <submittedName>
        <fullName evidence="1">Uncharacterized protein</fullName>
    </submittedName>
</protein>
<sequence>MEPDTKKKKPNSNRKNAQATRTLRACELCRKQKTRCFKVNDDSPSCLRCTFLNKPCSFGTGNSAGSSSLNLNSNEKLDMIYKGVNDILTLLKADPSILASIERGSDVGNNPPLSTVGLGANNPMLGLNTFNGVNKITNNDARLLLEAANSMKNSPINEDKLLNPVDIENQTNFKSPNNSLSVAPFQIIHNKIPGNFLPKSIENLLQLSSVDNEQQSPVSPNIISLNILNINDAINFMNDFRRNYGRWVSFPSNLPTEILVERLLKKSPLLLTTCCTMSLRYSFNNLNPGDINNITRKRTTFNLLCKQLINELNFNLIKINSFKNISGNIEFLQSMVILSIYSLSLTSIIFSNDNELKLSSNNLKDLNINLNQINFDPWYLSGTALTIFISKISLGNLLPKNNTLTSPTNFNNSPFTILYDEELDSNEYQTLTIMRIYNHLILVHLMSCIFSGRMCLVDEIRLNYCNITLGLPSSTNFDGRMVSEISILLVTYNYIQTNLNFKNNLKGLNDNFNNTLQEIKSWYEQWEYLFQQPALQFVELCYNFCYLIIYYSYNFQKYLVMNNFEDLHDHNLFNKDNIKFILSQCDEVSLKKLFEFSNILINFITLINNDSYFAYLSDQLLFCFYFGGIFLLNYLKFIDESDNFQLLGLTNANDLNSLNNIKLLIDKFDRISGDSNDDILVKYKLGLKHELLNTFPSFA</sequence>
<reference evidence="1" key="1">
    <citation type="submission" date="2022-06" db="EMBL/GenBank/DDBJ databases">
        <authorList>
            <person name="Legras J.-L."/>
            <person name="Devillers H."/>
            <person name="Grondin C."/>
        </authorList>
    </citation>
    <scope>NUCLEOTIDE SEQUENCE</scope>
    <source>
        <strain evidence="1">CLIB 1444</strain>
    </source>
</reference>
<organism evidence="1 2">
    <name type="scientific">[Candida] jaroonii</name>
    <dbReference type="NCBI Taxonomy" id="467808"/>
    <lineage>
        <taxon>Eukaryota</taxon>
        <taxon>Fungi</taxon>
        <taxon>Dikarya</taxon>
        <taxon>Ascomycota</taxon>
        <taxon>Saccharomycotina</taxon>
        <taxon>Pichiomycetes</taxon>
        <taxon>Debaryomycetaceae</taxon>
        <taxon>Yamadazyma</taxon>
    </lineage>
</organism>
<comment type="caution">
    <text evidence="1">The sequence shown here is derived from an EMBL/GenBank/DDBJ whole genome shotgun (WGS) entry which is preliminary data.</text>
</comment>
<evidence type="ECO:0000313" key="1">
    <source>
        <dbReference type="EMBL" id="CAH6721323.1"/>
    </source>
</evidence>
<evidence type="ECO:0000313" key="2">
    <source>
        <dbReference type="Proteomes" id="UP001152531"/>
    </source>
</evidence>
<keyword evidence="2" id="KW-1185">Reference proteome</keyword>
<accession>A0ACA9Y8H6</accession>
<gene>
    <name evidence="1" type="ORF">CLIB1444_05S08526</name>
</gene>